<dbReference type="RefSeq" id="WP_176761179.1">
    <property type="nucleotide sequence ID" value="NZ_FNJI01000013.1"/>
</dbReference>
<dbReference type="Gene3D" id="3.30.9.10">
    <property type="entry name" value="D-Amino Acid Oxidase, subunit A, domain 2"/>
    <property type="match status" value="1"/>
</dbReference>
<dbReference type="Pfam" id="PF01266">
    <property type="entry name" value="DAO"/>
    <property type="match status" value="1"/>
</dbReference>
<evidence type="ECO:0000259" key="1">
    <source>
        <dbReference type="Pfam" id="PF01266"/>
    </source>
</evidence>
<dbReference type="SUPFAM" id="SSF51905">
    <property type="entry name" value="FAD/NAD(P)-binding domain"/>
    <property type="match status" value="1"/>
</dbReference>
<protein>
    <submittedName>
        <fullName evidence="2">Glycine/D-amino acid oxidase</fullName>
    </submittedName>
</protein>
<feature type="domain" description="FAD dependent oxidoreductase" evidence="1">
    <location>
        <begin position="5"/>
        <end position="344"/>
    </location>
</feature>
<reference evidence="2 3" key="1">
    <citation type="submission" date="2016-10" db="EMBL/GenBank/DDBJ databases">
        <authorList>
            <person name="de Groot N.N."/>
        </authorList>
    </citation>
    <scope>NUCLEOTIDE SEQUENCE [LARGE SCALE GENOMIC DNA]</scope>
    <source>
        <strain evidence="2 3">DSM 12130</strain>
    </source>
</reference>
<dbReference type="STRING" id="91360.SAMN05660330_02165"/>
<organism evidence="2 3">
    <name type="scientific">Desulforhopalus singaporensis</name>
    <dbReference type="NCBI Taxonomy" id="91360"/>
    <lineage>
        <taxon>Bacteria</taxon>
        <taxon>Pseudomonadati</taxon>
        <taxon>Thermodesulfobacteriota</taxon>
        <taxon>Desulfobulbia</taxon>
        <taxon>Desulfobulbales</taxon>
        <taxon>Desulfocapsaceae</taxon>
        <taxon>Desulforhopalus</taxon>
    </lineage>
</organism>
<dbReference type="SUPFAM" id="SSF54373">
    <property type="entry name" value="FAD-linked reductases, C-terminal domain"/>
    <property type="match status" value="1"/>
</dbReference>
<dbReference type="AlphaFoldDB" id="A0A1H0R0M6"/>
<dbReference type="GO" id="GO:0005737">
    <property type="term" value="C:cytoplasm"/>
    <property type="evidence" value="ECO:0007669"/>
    <property type="project" value="TreeGrafter"/>
</dbReference>
<name>A0A1H0R0M6_9BACT</name>
<evidence type="ECO:0000313" key="2">
    <source>
        <dbReference type="EMBL" id="SDP23122.1"/>
    </source>
</evidence>
<sequence length="373" mass="40911">MATADVIIIGGGISGATTALGLVEEGAGKVLVFDEQLTSQRPSRGNFGLTWFLCKGSNNPVYAKWARMAIQQWPDFARKLEQETGYDLELEWTGGAIHAFGEEQYAAHEKSIKTLREVCGKSGLDYPARMLSRQVFAEMVPDIEVGEDVTGVMYSAEQGHVNPLKLLGAVRCAFQKKGGKYYGNHSVTSILPQKDGTISVKTSKGLYNCGKLVIAAGHGSQRLLTPLGQKLHIYAERGQLMVSERYKRILKIPLLCARQTTDGTFLIGFSTENTAHDNSVTLSTMKNLACNAVRIFPILKKLNWVRSWGALRIMTPDGAPIYSRIPEHENITIMAMHSAVSLAPLKTSAIAPWVLGINEASQIAHFSNERFNV</sequence>
<evidence type="ECO:0000313" key="3">
    <source>
        <dbReference type="Proteomes" id="UP000199073"/>
    </source>
</evidence>
<accession>A0A1H0R0M6</accession>
<keyword evidence="3" id="KW-1185">Reference proteome</keyword>
<dbReference type="PANTHER" id="PTHR13847">
    <property type="entry name" value="SARCOSINE DEHYDROGENASE-RELATED"/>
    <property type="match status" value="1"/>
</dbReference>
<gene>
    <name evidence="2" type="ORF">SAMN05660330_02165</name>
</gene>
<dbReference type="InterPro" id="IPR036188">
    <property type="entry name" value="FAD/NAD-bd_sf"/>
</dbReference>
<dbReference type="EMBL" id="FNJI01000013">
    <property type="protein sequence ID" value="SDP23122.1"/>
    <property type="molecule type" value="Genomic_DNA"/>
</dbReference>
<dbReference type="InterPro" id="IPR006076">
    <property type="entry name" value="FAD-dep_OxRdtase"/>
</dbReference>
<dbReference type="Proteomes" id="UP000199073">
    <property type="component" value="Unassembled WGS sequence"/>
</dbReference>
<proteinExistence type="predicted"/>
<dbReference type="Gene3D" id="3.50.50.60">
    <property type="entry name" value="FAD/NAD(P)-binding domain"/>
    <property type="match status" value="1"/>
</dbReference>